<name>A0A1G7AWS6_9RHOB</name>
<evidence type="ECO:0000313" key="3">
    <source>
        <dbReference type="EMBL" id="SDE18406.1"/>
    </source>
</evidence>
<reference evidence="4" key="1">
    <citation type="submission" date="2016-10" db="EMBL/GenBank/DDBJ databases">
        <authorList>
            <person name="Varghese N."/>
            <person name="Submissions S."/>
        </authorList>
    </citation>
    <scope>NUCLEOTIDE SEQUENCE [LARGE SCALE GENOMIC DNA]</scope>
    <source>
        <strain evidence="4">DSM 10146</strain>
    </source>
</reference>
<accession>A0A1G7AWS6</accession>
<dbReference type="PROSITE" id="PS51462">
    <property type="entry name" value="NUDIX"/>
    <property type="match status" value="1"/>
</dbReference>
<proteinExistence type="predicted"/>
<feature type="region of interest" description="Disordered" evidence="1">
    <location>
        <begin position="93"/>
        <end position="124"/>
    </location>
</feature>
<gene>
    <name evidence="3" type="ORF">SAMN04488105_101382</name>
</gene>
<feature type="region of interest" description="Disordered" evidence="1">
    <location>
        <begin position="26"/>
        <end position="47"/>
    </location>
</feature>
<dbReference type="GO" id="GO:0003824">
    <property type="term" value="F:catalytic activity"/>
    <property type="evidence" value="ECO:0007669"/>
    <property type="project" value="UniProtKB-ARBA"/>
</dbReference>
<dbReference type="Gene3D" id="3.90.79.10">
    <property type="entry name" value="Nucleoside Triphosphate Pyrophosphohydrolase"/>
    <property type="match status" value="1"/>
</dbReference>
<sequence>MIEDLSIRPTVRAVIRKGPPVRVQVKQRPDGQRDMPLPGGRREPGETMHGCVARECLEEIGVAPVLRDILFVAEVFRVGGDKRCQQTGMLFRGQVPDDYEPRPGTRPDHRQSATAWADPSESGALFRPRSDLALTRADAPVCLGGAAQ</sequence>
<keyword evidence="4" id="KW-1185">Reference proteome</keyword>
<dbReference type="InterPro" id="IPR015797">
    <property type="entry name" value="NUDIX_hydrolase-like_dom_sf"/>
</dbReference>
<feature type="compositionally biased region" description="Basic and acidic residues" evidence="1">
    <location>
        <begin position="99"/>
        <end position="111"/>
    </location>
</feature>
<dbReference type="EMBL" id="FNAV01000001">
    <property type="protein sequence ID" value="SDE18406.1"/>
    <property type="molecule type" value="Genomic_DNA"/>
</dbReference>
<dbReference type="Pfam" id="PF00293">
    <property type="entry name" value="NUDIX"/>
    <property type="match status" value="1"/>
</dbReference>
<dbReference type="SUPFAM" id="SSF55811">
    <property type="entry name" value="Nudix"/>
    <property type="match status" value="1"/>
</dbReference>
<feature type="domain" description="Nudix hydrolase" evidence="2">
    <location>
        <begin position="6"/>
        <end position="140"/>
    </location>
</feature>
<evidence type="ECO:0000259" key="2">
    <source>
        <dbReference type="PROSITE" id="PS51462"/>
    </source>
</evidence>
<dbReference type="STRING" id="282683.SAMN04488105_101382"/>
<dbReference type="OrthoDB" id="542521at2"/>
<dbReference type="Proteomes" id="UP000198994">
    <property type="component" value="Unassembled WGS sequence"/>
</dbReference>
<evidence type="ECO:0000256" key="1">
    <source>
        <dbReference type="SAM" id="MobiDB-lite"/>
    </source>
</evidence>
<dbReference type="InterPro" id="IPR000086">
    <property type="entry name" value="NUDIX_hydrolase_dom"/>
</dbReference>
<organism evidence="3 4">
    <name type="scientific">Salipiger thiooxidans</name>
    <dbReference type="NCBI Taxonomy" id="282683"/>
    <lineage>
        <taxon>Bacteria</taxon>
        <taxon>Pseudomonadati</taxon>
        <taxon>Pseudomonadota</taxon>
        <taxon>Alphaproteobacteria</taxon>
        <taxon>Rhodobacterales</taxon>
        <taxon>Roseobacteraceae</taxon>
        <taxon>Salipiger</taxon>
    </lineage>
</organism>
<evidence type="ECO:0000313" key="4">
    <source>
        <dbReference type="Proteomes" id="UP000198994"/>
    </source>
</evidence>
<dbReference type="AlphaFoldDB" id="A0A1G7AWS6"/>
<protein>
    <submittedName>
        <fullName evidence="3">ADP-ribose pyrophosphatase YjhB, NUDIX family</fullName>
    </submittedName>
</protein>